<comment type="caution">
    <text evidence="1">The sequence shown here is derived from an EMBL/GenBank/DDBJ whole genome shotgun (WGS) entry which is preliminary data.</text>
</comment>
<evidence type="ECO:0008006" key="3">
    <source>
        <dbReference type="Google" id="ProtNLM"/>
    </source>
</evidence>
<sequence length="150" mass="16575">MKAVLSVALSALALTACVYVPTEYKAGPVQGDPKKIVERVMYEQPGSKRPEYVDVTDDYVEFGAGSKGSSRETLTGFNHSSKKDVTRLYYRTMADVKLLDRASLKGHWYIVEPRTGQGRKLADVYVENQKDAESFVDALIALKAALPPTE</sequence>
<dbReference type="AlphaFoldDB" id="A0ABD5CSA2"/>
<accession>A0ABD5CSA2</accession>
<dbReference type="Proteomes" id="UP001245184">
    <property type="component" value="Unassembled WGS sequence"/>
</dbReference>
<dbReference type="RefSeq" id="WP_006051761.1">
    <property type="nucleotide sequence ID" value="NZ_ATXV01000005.1"/>
</dbReference>
<evidence type="ECO:0000313" key="1">
    <source>
        <dbReference type="EMBL" id="MDR6206879.1"/>
    </source>
</evidence>
<name>A0ABD5CSA2_9BURK</name>
<reference evidence="1 2" key="1">
    <citation type="submission" date="2023-08" db="EMBL/GenBank/DDBJ databases">
        <title>Genome sequencing of plant associated microbes to promote plant fitness in Sorghum bicolor and Oryza sativa.</title>
        <authorList>
            <person name="Coleman-Derr D."/>
        </authorList>
    </citation>
    <scope>NUCLEOTIDE SEQUENCE [LARGE SCALE GENOMIC DNA]</scope>
    <source>
        <strain evidence="1 2">SLBN-33</strain>
    </source>
</reference>
<proteinExistence type="predicted"/>
<protein>
    <recommendedName>
        <fullName evidence="3">Lipoprotein</fullName>
    </recommendedName>
</protein>
<gene>
    <name evidence="1" type="ORF">QF025_005599</name>
</gene>
<dbReference type="KEGG" id="pgp:CUJ91_09685"/>
<dbReference type="EMBL" id="JAVIZN010000002">
    <property type="protein sequence ID" value="MDR6206879.1"/>
    <property type="molecule type" value="Genomic_DNA"/>
</dbReference>
<organism evidence="1 2">
    <name type="scientific">Paraburkholderia graminis</name>
    <dbReference type="NCBI Taxonomy" id="60548"/>
    <lineage>
        <taxon>Bacteria</taxon>
        <taxon>Pseudomonadati</taxon>
        <taxon>Pseudomonadota</taxon>
        <taxon>Betaproteobacteria</taxon>
        <taxon>Burkholderiales</taxon>
        <taxon>Burkholderiaceae</taxon>
        <taxon>Paraburkholderia</taxon>
    </lineage>
</organism>
<evidence type="ECO:0000313" key="2">
    <source>
        <dbReference type="Proteomes" id="UP001245184"/>
    </source>
</evidence>
<dbReference type="PROSITE" id="PS51257">
    <property type="entry name" value="PROKAR_LIPOPROTEIN"/>
    <property type="match status" value="1"/>
</dbReference>
<dbReference type="GeneID" id="97001802"/>